<dbReference type="Gene3D" id="3.60.110.10">
    <property type="entry name" value="Carbon-nitrogen hydrolase"/>
    <property type="match status" value="1"/>
</dbReference>
<dbReference type="InterPro" id="IPR036526">
    <property type="entry name" value="C-N_Hydrolase_sf"/>
</dbReference>
<evidence type="ECO:0000259" key="1">
    <source>
        <dbReference type="PROSITE" id="PS50263"/>
    </source>
</evidence>
<dbReference type="PROSITE" id="PS50263">
    <property type="entry name" value="CN_HYDROLASE"/>
    <property type="match status" value="1"/>
</dbReference>
<dbReference type="InterPro" id="IPR003010">
    <property type="entry name" value="C-N_Hydrolase"/>
</dbReference>
<feature type="domain" description="CN hydrolase" evidence="1">
    <location>
        <begin position="6"/>
        <end position="245"/>
    </location>
</feature>
<keyword evidence="3" id="KW-1185">Reference proteome</keyword>
<dbReference type="PANTHER" id="PTHR23088:SF27">
    <property type="entry name" value="DEAMINATED GLUTATHIONE AMIDASE"/>
    <property type="match status" value="1"/>
</dbReference>
<dbReference type="EMBL" id="MU128954">
    <property type="protein sequence ID" value="KAF9515061.1"/>
    <property type="molecule type" value="Genomic_DNA"/>
</dbReference>
<name>A0A9P6DU76_9AGAM</name>
<dbReference type="SUPFAM" id="SSF56317">
    <property type="entry name" value="Carbon-nitrogen hydrolase"/>
    <property type="match status" value="1"/>
</dbReference>
<dbReference type="AlphaFoldDB" id="A0A9P6DU76"/>
<comment type="caution">
    <text evidence="2">The sequence shown here is derived from an EMBL/GenBank/DDBJ whole genome shotgun (WGS) entry which is preliminary data.</text>
</comment>
<dbReference type="Pfam" id="PF00795">
    <property type="entry name" value="CN_hydrolase"/>
    <property type="match status" value="1"/>
</dbReference>
<protein>
    <recommendedName>
        <fullName evidence="1">CN hydrolase domain-containing protein</fullName>
    </recommendedName>
</protein>
<accession>A0A9P6DU76</accession>
<reference evidence="2" key="1">
    <citation type="journal article" date="2020" name="Nat. Commun.">
        <title>Large-scale genome sequencing of mycorrhizal fungi provides insights into the early evolution of symbiotic traits.</title>
        <authorList>
            <person name="Miyauchi S."/>
            <person name="Kiss E."/>
            <person name="Kuo A."/>
            <person name="Drula E."/>
            <person name="Kohler A."/>
            <person name="Sanchez-Garcia M."/>
            <person name="Morin E."/>
            <person name="Andreopoulos B."/>
            <person name="Barry K.W."/>
            <person name="Bonito G."/>
            <person name="Buee M."/>
            <person name="Carver A."/>
            <person name="Chen C."/>
            <person name="Cichocki N."/>
            <person name="Clum A."/>
            <person name="Culley D."/>
            <person name="Crous P.W."/>
            <person name="Fauchery L."/>
            <person name="Girlanda M."/>
            <person name="Hayes R.D."/>
            <person name="Keri Z."/>
            <person name="LaButti K."/>
            <person name="Lipzen A."/>
            <person name="Lombard V."/>
            <person name="Magnuson J."/>
            <person name="Maillard F."/>
            <person name="Murat C."/>
            <person name="Nolan M."/>
            <person name="Ohm R.A."/>
            <person name="Pangilinan J."/>
            <person name="Pereira M.F."/>
            <person name="Perotto S."/>
            <person name="Peter M."/>
            <person name="Pfister S."/>
            <person name="Riley R."/>
            <person name="Sitrit Y."/>
            <person name="Stielow J.B."/>
            <person name="Szollosi G."/>
            <person name="Zifcakova L."/>
            <person name="Stursova M."/>
            <person name="Spatafora J.W."/>
            <person name="Tedersoo L."/>
            <person name="Vaario L.M."/>
            <person name="Yamada A."/>
            <person name="Yan M."/>
            <person name="Wang P."/>
            <person name="Xu J."/>
            <person name="Bruns T."/>
            <person name="Baldrian P."/>
            <person name="Vilgalys R."/>
            <person name="Dunand C."/>
            <person name="Henrissat B."/>
            <person name="Grigoriev I.V."/>
            <person name="Hibbett D."/>
            <person name="Nagy L.G."/>
            <person name="Martin F.M."/>
        </authorList>
    </citation>
    <scope>NUCLEOTIDE SEQUENCE</scope>
    <source>
        <strain evidence="2">UP504</strain>
    </source>
</reference>
<dbReference type="Proteomes" id="UP000886523">
    <property type="component" value="Unassembled WGS sequence"/>
</dbReference>
<dbReference type="OrthoDB" id="10250282at2759"/>
<evidence type="ECO:0000313" key="3">
    <source>
        <dbReference type="Proteomes" id="UP000886523"/>
    </source>
</evidence>
<organism evidence="2 3">
    <name type="scientific">Hydnum rufescens UP504</name>
    <dbReference type="NCBI Taxonomy" id="1448309"/>
    <lineage>
        <taxon>Eukaryota</taxon>
        <taxon>Fungi</taxon>
        <taxon>Dikarya</taxon>
        <taxon>Basidiomycota</taxon>
        <taxon>Agaricomycotina</taxon>
        <taxon>Agaricomycetes</taxon>
        <taxon>Cantharellales</taxon>
        <taxon>Hydnaceae</taxon>
        <taxon>Hydnum</taxon>
    </lineage>
</organism>
<gene>
    <name evidence="2" type="ORF">BS47DRAFT_1294493</name>
</gene>
<sequence>MATHRVLAAVAQLTSVPSVETNIGVVVDLVRRAGAAGAKVLFLPEASDFIAPASSVPDLSRPIVDGERNDFVDIVKTAAREADIYVNVCVHETPSQAESSGRCYNTNLVVSNMGDIVALYRKMHLFDVDLGPSGPTIKESNTTIPGTTLVAPVVTPIGLLGLQTCYDLRFTQESNRLAKHGAQCLTYPSAFALHTGAAHWELLLRARAVENQCYVFGSAQIGEHFPGRQSYGHAMIVDPWGSVVA</sequence>
<evidence type="ECO:0000313" key="2">
    <source>
        <dbReference type="EMBL" id="KAF9515061.1"/>
    </source>
</evidence>
<proteinExistence type="predicted"/>
<dbReference type="PANTHER" id="PTHR23088">
    <property type="entry name" value="NITRILASE-RELATED"/>
    <property type="match status" value="1"/>
</dbReference>